<evidence type="ECO:0000256" key="4">
    <source>
        <dbReference type="ARBA" id="ARBA00014046"/>
    </source>
</evidence>
<keyword evidence="7" id="KW-0274">FAD</keyword>
<dbReference type="InterPro" id="IPR036155">
    <property type="entry name" value="Crypto/Photolyase_N_sf"/>
</dbReference>
<evidence type="ECO:0000259" key="15">
    <source>
        <dbReference type="PROSITE" id="PS51645"/>
    </source>
</evidence>
<comment type="cofactor">
    <cofactor evidence="1">
        <name>FAD</name>
        <dbReference type="ChEBI" id="CHEBI:57692"/>
    </cofactor>
</comment>
<dbReference type="Gene3D" id="1.25.40.80">
    <property type="match status" value="1"/>
</dbReference>
<keyword evidence="6" id="KW-0227">DNA damage</keyword>
<keyword evidence="9" id="KW-0234">DNA repair</keyword>
<dbReference type="GO" id="GO:0000719">
    <property type="term" value="P:photoreactive repair"/>
    <property type="evidence" value="ECO:0007669"/>
    <property type="project" value="TreeGrafter"/>
</dbReference>
<dbReference type="AlphaFoldDB" id="A0A7M7LRK8"/>
<protein>
    <recommendedName>
        <fullName evidence="4">Deoxyribodipyrimidine photo-lyase</fullName>
        <ecNumber evidence="3">4.1.99.3</ecNumber>
    </recommendedName>
    <alternativeName>
        <fullName evidence="11">DNA photolyase</fullName>
    </alternativeName>
    <alternativeName>
        <fullName evidence="14">Photoreactivating enzyme</fullName>
    </alternativeName>
</protein>
<keyword evidence="17" id="KW-1185">Reference proteome</keyword>
<dbReference type="PANTHER" id="PTHR10211">
    <property type="entry name" value="DEOXYRIBODIPYRIMIDINE PHOTOLYASE"/>
    <property type="match status" value="1"/>
</dbReference>
<dbReference type="Gene3D" id="1.10.579.10">
    <property type="entry name" value="DNA Cyclobutane Dipyrimidine Photolyase, subunit A, domain 3"/>
    <property type="match status" value="1"/>
</dbReference>
<comment type="similarity">
    <text evidence="2">Belongs to the DNA photolyase class-2 family.</text>
</comment>
<dbReference type="Pfam" id="PF00875">
    <property type="entry name" value="DNA_photolyase"/>
    <property type="match status" value="1"/>
</dbReference>
<comment type="function">
    <text evidence="13">Involved in repair of UV radiation-induced DNA damage. Catalyzes the light-dependent monomerization (300-600 nm) of cyclobutyl pyrimidine dimers (in cis-syn configuration), which are formed between adjacent bases on the same DNA strand upon exposure to ultraviolet radiation.</text>
</comment>
<evidence type="ECO:0000256" key="9">
    <source>
        <dbReference type="ARBA" id="ARBA00023204"/>
    </source>
</evidence>
<dbReference type="PROSITE" id="PS01083">
    <property type="entry name" value="DNA_PHOTOLYASES_2_1"/>
    <property type="match status" value="1"/>
</dbReference>
<dbReference type="EnsemblMetazoa" id="XM_008213688">
    <property type="protein sequence ID" value="XP_008211910"/>
    <property type="gene ID" value="LOC100119526"/>
</dbReference>
<keyword evidence="8" id="KW-0238">DNA-binding</keyword>
<evidence type="ECO:0000256" key="13">
    <source>
        <dbReference type="ARBA" id="ARBA00059220"/>
    </source>
</evidence>
<comment type="catalytic activity">
    <reaction evidence="12">
        <text>cyclobutadipyrimidine (in DNA) = 2 pyrimidine residues (in DNA).</text>
        <dbReference type="EC" id="4.1.99.3"/>
    </reaction>
</comment>
<evidence type="ECO:0000256" key="10">
    <source>
        <dbReference type="ARBA" id="ARBA00023239"/>
    </source>
</evidence>
<evidence type="ECO:0000256" key="12">
    <source>
        <dbReference type="ARBA" id="ARBA00033999"/>
    </source>
</evidence>
<evidence type="ECO:0000256" key="6">
    <source>
        <dbReference type="ARBA" id="ARBA00022763"/>
    </source>
</evidence>
<accession>A0A7M7LRK8</accession>
<dbReference type="InParanoid" id="A0A7M7LRK8"/>
<keyword evidence="5" id="KW-0285">Flavoprotein</keyword>
<dbReference type="InterPro" id="IPR006050">
    <property type="entry name" value="DNA_photolyase_N"/>
</dbReference>
<dbReference type="Proteomes" id="UP000002358">
    <property type="component" value="Chromosome 4"/>
</dbReference>
<dbReference type="Gene3D" id="3.40.50.620">
    <property type="entry name" value="HUPs"/>
    <property type="match status" value="1"/>
</dbReference>
<sequence>MHTASEVFNKWRHAFSVSLESDLTKLIAIKYLSKTNFTVTKATSSTSNYFYCIQRYLFYFSDFKMSGPSTKKLRTSHTDLVKQIEEQRNQTADSVMTFKFNKKRVRILTDSDEVSSESKGIVYWMFRDARVHDNWAMLFAQKIALKNKVPLHVCFCILPKFLDATIRHYKFLLEALEEVEKDCKELNINFHLLHGEPNTAIINFVEKYKMGAVIADFFPLRLPLFWLEDIKKKLPKKIPLCQVDAHNIVPCWVASEKLEYAARTIRNKINSKLDEFLTEFPPVIKHPHTSDQKFDKINWDTALDDVLVDKSVDKITWAKAGYKGGIAELDKFLKIRLRIYDEKRNNPIFNALSNLSPWFHFGMISVQRCILEAKKYKSQYNKSVEAFMEEAIVRRELSDNFCFYNEHYDSLKGAYDWARETLNQHRNDKRDYIYTLNELENGLTHDDLWNAAEIQLVKEGKIHGFLRMYWAKKILEWTETPDDALKWSIYLNDKYSMDGRDPNGYVGCMWSICGVHDQGWRERPVFGKIRYMNYKGCERKFDVQAFVMKYGAKVQLTKDENKRKGKKK</sequence>
<evidence type="ECO:0000313" key="16">
    <source>
        <dbReference type="EnsemblMetazoa" id="XP_008211910"/>
    </source>
</evidence>
<dbReference type="EC" id="4.1.99.3" evidence="3"/>
<dbReference type="InterPro" id="IPR052219">
    <property type="entry name" value="Photolyase_Class-2"/>
</dbReference>
<evidence type="ECO:0000256" key="2">
    <source>
        <dbReference type="ARBA" id="ARBA00006409"/>
    </source>
</evidence>
<proteinExistence type="inferred from homology"/>
<evidence type="ECO:0000256" key="1">
    <source>
        <dbReference type="ARBA" id="ARBA00001974"/>
    </source>
</evidence>
<name>A0A7M7LRK8_NASVI</name>
<dbReference type="GO" id="GO:0009650">
    <property type="term" value="P:UV protection"/>
    <property type="evidence" value="ECO:0007669"/>
    <property type="project" value="UniProtKB-ARBA"/>
</dbReference>
<dbReference type="InterPro" id="IPR036134">
    <property type="entry name" value="Crypto/Photolyase_FAD-like_sf"/>
</dbReference>
<evidence type="ECO:0000256" key="7">
    <source>
        <dbReference type="ARBA" id="ARBA00022827"/>
    </source>
</evidence>
<evidence type="ECO:0000313" key="17">
    <source>
        <dbReference type="Proteomes" id="UP000002358"/>
    </source>
</evidence>
<dbReference type="FunFam" id="3.40.50.620:FF:000110">
    <property type="entry name" value="Deoxyribodipyrimidine photolyase"/>
    <property type="match status" value="1"/>
</dbReference>
<feature type="domain" description="Photolyase/cryptochrome alpha/beta" evidence="15">
    <location>
        <begin position="119"/>
        <end position="251"/>
    </location>
</feature>
<keyword evidence="10" id="KW-0456">Lyase</keyword>
<dbReference type="SMR" id="A0A7M7LRK8"/>
<dbReference type="PROSITE" id="PS01084">
    <property type="entry name" value="DNA_PHOTOLYASES_2_2"/>
    <property type="match status" value="1"/>
</dbReference>
<dbReference type="InterPro" id="IPR014729">
    <property type="entry name" value="Rossmann-like_a/b/a_fold"/>
</dbReference>
<dbReference type="SUPFAM" id="SSF52425">
    <property type="entry name" value="Cryptochrome/photolyase, N-terminal domain"/>
    <property type="match status" value="1"/>
</dbReference>
<dbReference type="OrthoDB" id="496749at2759"/>
<evidence type="ECO:0000256" key="14">
    <source>
        <dbReference type="ARBA" id="ARBA00083107"/>
    </source>
</evidence>
<dbReference type="GO" id="GO:0003677">
    <property type="term" value="F:DNA binding"/>
    <property type="evidence" value="ECO:0007669"/>
    <property type="project" value="UniProtKB-KW"/>
</dbReference>
<dbReference type="PANTHER" id="PTHR10211:SF0">
    <property type="entry name" value="DEOXYRIBODIPYRIMIDINE PHOTO-LYASE"/>
    <property type="match status" value="1"/>
</dbReference>
<evidence type="ECO:0000256" key="5">
    <source>
        <dbReference type="ARBA" id="ARBA00022630"/>
    </source>
</evidence>
<dbReference type="InterPro" id="IPR032673">
    <property type="entry name" value="DNA_photolyase_2_CS"/>
</dbReference>
<dbReference type="NCBIfam" id="TIGR00591">
    <property type="entry name" value="phr2"/>
    <property type="match status" value="1"/>
</dbReference>
<dbReference type="FunFam" id="1.25.40.80:FF:000004">
    <property type="entry name" value="Deoxyribodipyrimidine photolyase"/>
    <property type="match status" value="1"/>
</dbReference>
<evidence type="ECO:0000256" key="11">
    <source>
        <dbReference type="ARBA" id="ARBA00031671"/>
    </source>
</evidence>
<gene>
    <name evidence="16" type="primary">100119526</name>
</gene>
<dbReference type="InterPro" id="IPR008148">
    <property type="entry name" value="DNA_photolyase_2"/>
</dbReference>
<organism evidence="16 17">
    <name type="scientific">Nasonia vitripennis</name>
    <name type="common">Parasitic wasp</name>
    <dbReference type="NCBI Taxonomy" id="7425"/>
    <lineage>
        <taxon>Eukaryota</taxon>
        <taxon>Metazoa</taxon>
        <taxon>Ecdysozoa</taxon>
        <taxon>Arthropoda</taxon>
        <taxon>Hexapoda</taxon>
        <taxon>Insecta</taxon>
        <taxon>Pterygota</taxon>
        <taxon>Neoptera</taxon>
        <taxon>Endopterygota</taxon>
        <taxon>Hymenoptera</taxon>
        <taxon>Apocrita</taxon>
        <taxon>Proctotrupomorpha</taxon>
        <taxon>Chalcidoidea</taxon>
        <taxon>Pteromalidae</taxon>
        <taxon>Pteromalinae</taxon>
        <taxon>Nasonia</taxon>
    </lineage>
</organism>
<reference evidence="16" key="1">
    <citation type="submission" date="2021-01" db="UniProtKB">
        <authorList>
            <consortium name="EnsemblMetazoa"/>
        </authorList>
    </citation>
    <scope>IDENTIFICATION</scope>
</reference>
<dbReference type="SUPFAM" id="SSF48173">
    <property type="entry name" value="Cryptochrome/photolyase FAD-binding domain"/>
    <property type="match status" value="1"/>
</dbReference>
<evidence type="ECO:0000256" key="8">
    <source>
        <dbReference type="ARBA" id="ARBA00023125"/>
    </source>
</evidence>
<evidence type="ECO:0000256" key="3">
    <source>
        <dbReference type="ARBA" id="ARBA00013149"/>
    </source>
</evidence>
<dbReference type="PROSITE" id="PS51645">
    <property type="entry name" value="PHR_CRY_ALPHA_BETA"/>
    <property type="match status" value="1"/>
</dbReference>
<dbReference type="FunFam" id="1.10.579.10:FF:000002">
    <property type="entry name" value="Deoxyribodipyrimidine photolyase"/>
    <property type="match status" value="1"/>
</dbReference>
<dbReference type="GO" id="GO:0003904">
    <property type="term" value="F:deoxyribodipyrimidine photo-lyase activity"/>
    <property type="evidence" value="ECO:0007669"/>
    <property type="project" value="UniProtKB-EC"/>
</dbReference>